<dbReference type="Gene3D" id="3.90.1150.210">
    <property type="entry name" value="F-actin capping protein, beta subunit"/>
    <property type="match status" value="1"/>
</dbReference>
<evidence type="ECO:0000256" key="3">
    <source>
        <dbReference type="ARBA" id="ARBA00022467"/>
    </source>
</evidence>
<keyword evidence="7" id="KW-1185">Reference proteome</keyword>
<comment type="similarity">
    <text evidence="1 5">Belongs to the F-actin-capping protein alpha subunit family.</text>
</comment>
<protein>
    <recommendedName>
        <fullName evidence="2 5">F-actin-capping protein subunit alpha</fullName>
    </recommendedName>
</protein>
<evidence type="ECO:0000313" key="7">
    <source>
        <dbReference type="Proteomes" id="UP001165060"/>
    </source>
</evidence>
<evidence type="ECO:0000256" key="5">
    <source>
        <dbReference type="RuleBase" id="RU365077"/>
    </source>
</evidence>
<keyword evidence="4 5" id="KW-0009">Actin-binding</keyword>
<keyword evidence="3 5" id="KW-0117">Actin capping</keyword>
<sequence>HVGLVELDGGGGLMVLHKEAELDPTHFIDSVNKKRVKVDHVKIRAHYFEEGNVQLHTTKDFPKLPVSGEGEEFGKSVAARIFEGENALHLALGSMYVNMSEETLKTMRRVMPITRTKMEWNSAAHSLAKGLKTKEGAA</sequence>
<dbReference type="InterPro" id="IPR017865">
    <property type="entry name" value="F-actin_cap_asu_CS"/>
</dbReference>
<comment type="function">
    <text evidence="5">F-actin-capping proteins bind in a Ca(2+)-independent manner to the fast growing ends of actin filaments (barbed end) thereby blocking the exchange of subunits at these ends. Unlike other capping proteins (such as gelsolin and severin), these proteins do not sever actin filaments.</text>
</comment>
<dbReference type="PROSITE" id="PS00748">
    <property type="entry name" value="F_ACTIN_CAPPING_A_1"/>
    <property type="match status" value="1"/>
</dbReference>
<evidence type="ECO:0000256" key="4">
    <source>
        <dbReference type="ARBA" id="ARBA00023203"/>
    </source>
</evidence>
<comment type="subunit">
    <text evidence="5">Heterodimer of an alpha and a beta subunit.</text>
</comment>
<proteinExistence type="inferred from homology"/>
<name>A0ABQ6MVM5_9STRA</name>
<comment type="caution">
    <text evidence="6">The sequence shown here is derived from an EMBL/GenBank/DDBJ whole genome shotgun (WGS) entry which is preliminary data.</text>
</comment>
<dbReference type="InterPro" id="IPR042276">
    <property type="entry name" value="CapZ_alpha/beta_2"/>
</dbReference>
<dbReference type="SUPFAM" id="SSF90096">
    <property type="entry name" value="Subunits of heterodimeric actin filament capping protein Capz"/>
    <property type="match status" value="1"/>
</dbReference>
<dbReference type="InterPro" id="IPR002189">
    <property type="entry name" value="CapZ_alpha"/>
</dbReference>
<dbReference type="PRINTS" id="PR00191">
    <property type="entry name" value="FACTINCAPA"/>
</dbReference>
<organism evidence="6 7">
    <name type="scientific">Tetraparma gracilis</name>
    <dbReference type="NCBI Taxonomy" id="2962635"/>
    <lineage>
        <taxon>Eukaryota</taxon>
        <taxon>Sar</taxon>
        <taxon>Stramenopiles</taxon>
        <taxon>Ochrophyta</taxon>
        <taxon>Bolidophyceae</taxon>
        <taxon>Parmales</taxon>
        <taxon>Triparmaceae</taxon>
        <taxon>Tetraparma</taxon>
    </lineage>
</organism>
<accession>A0ABQ6MVM5</accession>
<gene>
    <name evidence="6" type="ORF">TeGR_g2165</name>
</gene>
<dbReference type="EMBL" id="BRYB01004631">
    <property type="protein sequence ID" value="GMI34380.1"/>
    <property type="molecule type" value="Genomic_DNA"/>
</dbReference>
<reference evidence="6 7" key="1">
    <citation type="journal article" date="2023" name="Commun. Biol.">
        <title>Genome analysis of Parmales, the sister group of diatoms, reveals the evolutionary specialization of diatoms from phago-mixotrophs to photoautotrophs.</title>
        <authorList>
            <person name="Ban H."/>
            <person name="Sato S."/>
            <person name="Yoshikawa S."/>
            <person name="Yamada K."/>
            <person name="Nakamura Y."/>
            <person name="Ichinomiya M."/>
            <person name="Sato N."/>
            <person name="Blanc-Mathieu R."/>
            <person name="Endo H."/>
            <person name="Kuwata A."/>
            <person name="Ogata H."/>
        </authorList>
    </citation>
    <scope>NUCLEOTIDE SEQUENCE [LARGE SCALE GENOMIC DNA]</scope>
</reference>
<dbReference type="PANTHER" id="PTHR10653">
    <property type="entry name" value="F-ACTIN-CAPPING PROTEIN SUBUNIT ALPHA"/>
    <property type="match status" value="1"/>
</dbReference>
<evidence type="ECO:0000256" key="1">
    <source>
        <dbReference type="ARBA" id="ARBA00010479"/>
    </source>
</evidence>
<dbReference type="Proteomes" id="UP001165060">
    <property type="component" value="Unassembled WGS sequence"/>
</dbReference>
<evidence type="ECO:0000313" key="6">
    <source>
        <dbReference type="EMBL" id="GMI34380.1"/>
    </source>
</evidence>
<evidence type="ECO:0000256" key="2">
    <source>
        <dbReference type="ARBA" id="ARBA00014038"/>
    </source>
</evidence>
<dbReference type="PANTHER" id="PTHR10653:SF0">
    <property type="entry name" value="F-ACTIN-CAPPING PROTEIN SUBUNIT ALPHA"/>
    <property type="match status" value="1"/>
</dbReference>
<feature type="non-terminal residue" evidence="6">
    <location>
        <position position="1"/>
    </location>
</feature>
<dbReference type="Pfam" id="PF01267">
    <property type="entry name" value="F-actin_cap_A"/>
    <property type="match status" value="1"/>
</dbReference>
<dbReference type="InterPro" id="IPR037282">
    <property type="entry name" value="CapZ_alpha/beta"/>
</dbReference>